<keyword evidence="7" id="KW-1185">Reference proteome</keyword>
<gene>
    <name evidence="6" type="ORF">E4634_10665</name>
</gene>
<dbReference type="FunFam" id="1.20.1090.10:FF:000001">
    <property type="entry name" value="Aldehyde-alcohol dehydrogenase"/>
    <property type="match status" value="1"/>
</dbReference>
<dbReference type="RefSeq" id="WP_135443688.1">
    <property type="nucleotide sequence ID" value="NZ_SRLE01000007.1"/>
</dbReference>
<dbReference type="GO" id="GO:0004022">
    <property type="term" value="F:alcohol dehydrogenase (NAD+) activity"/>
    <property type="evidence" value="ECO:0007669"/>
    <property type="project" value="TreeGrafter"/>
</dbReference>
<protein>
    <submittedName>
        <fullName evidence="6">Iron-containing alcohol dehydrogenase</fullName>
    </submittedName>
</protein>
<evidence type="ECO:0000313" key="7">
    <source>
        <dbReference type="Proteomes" id="UP000298050"/>
    </source>
</evidence>
<name>A0A4Z0M222_9GAMM</name>
<dbReference type="GO" id="GO:0046872">
    <property type="term" value="F:metal ion binding"/>
    <property type="evidence" value="ECO:0007669"/>
    <property type="project" value="InterPro"/>
</dbReference>
<comment type="caution">
    <text evidence="6">The sequence shown here is derived from an EMBL/GenBank/DDBJ whole genome shotgun (WGS) entry which is preliminary data.</text>
</comment>
<dbReference type="Gene3D" id="3.40.50.1970">
    <property type="match status" value="1"/>
</dbReference>
<evidence type="ECO:0000259" key="4">
    <source>
        <dbReference type="Pfam" id="PF00465"/>
    </source>
</evidence>
<feature type="domain" description="Fe-containing alcohol dehydrogenase-like C-terminal" evidence="5">
    <location>
        <begin position="203"/>
        <end position="388"/>
    </location>
</feature>
<dbReference type="FunFam" id="3.40.50.1970:FF:000003">
    <property type="entry name" value="Alcohol dehydrogenase, iron-containing"/>
    <property type="match status" value="1"/>
</dbReference>
<sequence length="400" mass="42959">MSIIYYKLRAFIVTWLLRLLPRKAPLVLQGSGSAQALARQSAMLGFQRLLLVSDRHLVATGLLEPIRAAFTEAGVEHVLFDGIDPDPDFDQVRAGEAILTEHQCDGVFAVGGGSVLDAAKMIALLHNNPGELAAFDGVQKARRPGLPLFAVPTTAGTGSEITLAAVITDKRSHRKVPVVDSRMIPDYVALDASLMRGMPPGVTAATGMDALSHAIEAYLSRAATPATERQSRAAVYLIFKHLARAWRNGEDLEAREAMASAAFFAGAAFSQASLGYTHGIGHQLGRVCHLPHGVANAMILPEVLAAYGDCVHPRLAELARTLDRGAANEDNATLAQRFIDAVVQLRDELQLPRQAESLSAADVDDIVREAQAETGNLYPVPRYLDADELRSLVRGLLPAD</sequence>
<comment type="similarity">
    <text evidence="2">Belongs to the iron-containing alcohol dehydrogenase family.</text>
</comment>
<dbReference type="Proteomes" id="UP000298050">
    <property type="component" value="Unassembled WGS sequence"/>
</dbReference>
<dbReference type="CDD" id="cd08189">
    <property type="entry name" value="Fe-ADH-like"/>
    <property type="match status" value="1"/>
</dbReference>
<proteinExistence type="inferred from homology"/>
<reference evidence="6 7" key="1">
    <citation type="submission" date="2019-04" db="EMBL/GenBank/DDBJ databases">
        <title>Taxonomy of novel Haliea sp. from mangrove soil of West Coast of India.</title>
        <authorList>
            <person name="Verma A."/>
            <person name="Kumar P."/>
            <person name="Krishnamurthi S."/>
        </authorList>
    </citation>
    <scope>NUCLEOTIDE SEQUENCE [LARGE SCALE GENOMIC DNA]</scope>
    <source>
        <strain evidence="6 7">SAOS-164</strain>
    </source>
</reference>
<evidence type="ECO:0000256" key="1">
    <source>
        <dbReference type="ARBA" id="ARBA00001962"/>
    </source>
</evidence>
<keyword evidence="3" id="KW-0560">Oxidoreductase</keyword>
<accession>A0A4Z0M222</accession>
<dbReference type="InterPro" id="IPR039697">
    <property type="entry name" value="Alcohol_dehydrogenase_Fe"/>
</dbReference>
<dbReference type="InterPro" id="IPR001670">
    <property type="entry name" value="ADH_Fe/GldA"/>
</dbReference>
<evidence type="ECO:0000259" key="5">
    <source>
        <dbReference type="Pfam" id="PF25137"/>
    </source>
</evidence>
<dbReference type="Gene3D" id="1.20.1090.10">
    <property type="entry name" value="Dehydroquinate synthase-like - alpha domain"/>
    <property type="match status" value="1"/>
</dbReference>
<dbReference type="Pfam" id="PF00465">
    <property type="entry name" value="Fe-ADH"/>
    <property type="match status" value="1"/>
</dbReference>
<dbReference type="PANTHER" id="PTHR11496">
    <property type="entry name" value="ALCOHOL DEHYDROGENASE"/>
    <property type="match status" value="1"/>
</dbReference>
<dbReference type="PANTHER" id="PTHR11496:SF83">
    <property type="entry name" value="HYDROXYACID-OXOACID TRANSHYDROGENASE, MITOCHONDRIAL"/>
    <property type="match status" value="1"/>
</dbReference>
<evidence type="ECO:0000256" key="2">
    <source>
        <dbReference type="ARBA" id="ARBA00007358"/>
    </source>
</evidence>
<dbReference type="InterPro" id="IPR056798">
    <property type="entry name" value="ADH_Fe_C"/>
</dbReference>
<dbReference type="AlphaFoldDB" id="A0A4Z0M222"/>
<evidence type="ECO:0000313" key="6">
    <source>
        <dbReference type="EMBL" id="TGD73484.1"/>
    </source>
</evidence>
<dbReference type="Pfam" id="PF25137">
    <property type="entry name" value="ADH_Fe_C"/>
    <property type="match status" value="1"/>
</dbReference>
<comment type="cofactor">
    <cofactor evidence="1">
        <name>Fe cation</name>
        <dbReference type="ChEBI" id="CHEBI:24875"/>
    </cofactor>
</comment>
<dbReference type="OrthoDB" id="9815791at2"/>
<organism evidence="6 7">
    <name type="scientific">Mangrovimicrobium sediminis</name>
    <dbReference type="NCBI Taxonomy" id="2562682"/>
    <lineage>
        <taxon>Bacteria</taxon>
        <taxon>Pseudomonadati</taxon>
        <taxon>Pseudomonadota</taxon>
        <taxon>Gammaproteobacteria</taxon>
        <taxon>Cellvibrionales</taxon>
        <taxon>Halieaceae</taxon>
        <taxon>Mangrovimicrobium</taxon>
    </lineage>
</organism>
<feature type="domain" description="Alcohol dehydrogenase iron-type/glycerol dehydrogenase GldA" evidence="4">
    <location>
        <begin position="27"/>
        <end position="191"/>
    </location>
</feature>
<dbReference type="EMBL" id="SRLE01000007">
    <property type="protein sequence ID" value="TGD73484.1"/>
    <property type="molecule type" value="Genomic_DNA"/>
</dbReference>
<evidence type="ECO:0000256" key="3">
    <source>
        <dbReference type="ARBA" id="ARBA00023002"/>
    </source>
</evidence>
<dbReference type="SUPFAM" id="SSF56796">
    <property type="entry name" value="Dehydroquinate synthase-like"/>
    <property type="match status" value="1"/>
</dbReference>